<keyword evidence="3" id="KW-1185">Reference proteome</keyword>
<evidence type="ECO:0000313" key="3">
    <source>
        <dbReference type="Proteomes" id="UP001151699"/>
    </source>
</evidence>
<keyword evidence="2" id="KW-0527">Neuropeptide</keyword>
<evidence type="ECO:0000313" key="2">
    <source>
        <dbReference type="EMBL" id="KAJ6645643.1"/>
    </source>
</evidence>
<reference evidence="2" key="1">
    <citation type="submission" date="2022-07" db="EMBL/GenBank/DDBJ databases">
        <authorList>
            <person name="Trinca V."/>
            <person name="Uliana J.V.C."/>
            <person name="Torres T.T."/>
            <person name="Ward R.J."/>
            <person name="Monesi N."/>
        </authorList>
    </citation>
    <scope>NUCLEOTIDE SEQUENCE</scope>
    <source>
        <strain evidence="2">HSMRA1968</strain>
        <tissue evidence="2">Whole embryos</tissue>
    </source>
</reference>
<feature type="region of interest" description="Disordered" evidence="1">
    <location>
        <begin position="113"/>
        <end position="132"/>
    </location>
</feature>
<dbReference type="AlphaFoldDB" id="A0A9Q0N8S7"/>
<evidence type="ECO:0000256" key="1">
    <source>
        <dbReference type="SAM" id="MobiDB-lite"/>
    </source>
</evidence>
<name>A0A9Q0N8S7_9DIPT</name>
<accession>A0A9Q0N8S7</accession>
<dbReference type="EMBL" id="WJQU01000001">
    <property type="protein sequence ID" value="KAJ6645643.1"/>
    <property type="molecule type" value="Genomic_DNA"/>
</dbReference>
<sequence length="389" mass="43531">MVNPVHPLTQNNLSLCELEQLVKDLAYPDDGNELHAASLRSQLRNLLENNNIDYDSFNSPESLSENEKRSLSSIARNGLLTNGKRNIGSLARSGLLRASPEEIKRSIAALAKNSQLPTSREPETEENEQTSQLWDKRNIGSVARSGMINGKRNIASLARAYELPYGKRNLASVVRSGRPANGYKRNIASLARGNFYPYVGDGTKRNVGALARDWSLPKGPTKITVKRDTISKGKAAVSGGKKVDAMSPGHQHMVKRESHYDDYQNSNSEILEPIYQLPEVDYDDLNQALNELYANEDEDIHEDKRFLGSVVRDGWSSYRPAEKRNIGSLARMGLLRNDYSTYEQQKKYNQQQEKRHIGALARSGWLPSFSPVRGSRFSRSGRARQIVGS</sequence>
<protein>
    <submittedName>
        <fullName evidence="2">Neuropeptide-like 1</fullName>
    </submittedName>
</protein>
<dbReference type="OrthoDB" id="6426745at2759"/>
<gene>
    <name evidence="2" type="primary">Nplp1</name>
    <name evidence="2" type="ORF">Bhyg_00850</name>
</gene>
<proteinExistence type="predicted"/>
<comment type="caution">
    <text evidence="2">The sequence shown here is derived from an EMBL/GenBank/DDBJ whole genome shotgun (WGS) entry which is preliminary data.</text>
</comment>
<dbReference type="GO" id="GO:0007218">
    <property type="term" value="P:neuropeptide signaling pathway"/>
    <property type="evidence" value="ECO:0007669"/>
    <property type="project" value="UniProtKB-KW"/>
</dbReference>
<dbReference type="Proteomes" id="UP001151699">
    <property type="component" value="Chromosome A"/>
</dbReference>
<organism evidence="2 3">
    <name type="scientific">Pseudolycoriella hygida</name>
    <dbReference type="NCBI Taxonomy" id="35572"/>
    <lineage>
        <taxon>Eukaryota</taxon>
        <taxon>Metazoa</taxon>
        <taxon>Ecdysozoa</taxon>
        <taxon>Arthropoda</taxon>
        <taxon>Hexapoda</taxon>
        <taxon>Insecta</taxon>
        <taxon>Pterygota</taxon>
        <taxon>Neoptera</taxon>
        <taxon>Endopterygota</taxon>
        <taxon>Diptera</taxon>
        <taxon>Nematocera</taxon>
        <taxon>Sciaroidea</taxon>
        <taxon>Sciaridae</taxon>
        <taxon>Pseudolycoriella</taxon>
    </lineage>
</organism>